<dbReference type="PANTHER" id="PTHR21485">
    <property type="entry name" value="HAD SUPERFAMILY MEMBERS CMAS AND KDSC"/>
    <property type="match status" value="1"/>
</dbReference>
<reference evidence="1 2" key="1">
    <citation type="submission" date="2017-06" db="EMBL/GenBank/DDBJ databases">
        <title>Genome sequencing of cyanobaciteial culture collection at National Institute for Environmental Studies (NIES).</title>
        <authorList>
            <person name="Hirose Y."/>
            <person name="Shimura Y."/>
            <person name="Fujisawa T."/>
            <person name="Nakamura Y."/>
            <person name="Kawachi M."/>
        </authorList>
    </citation>
    <scope>NUCLEOTIDE SEQUENCE [LARGE SCALE GENOMIC DNA]</scope>
    <source>
        <strain evidence="1 2">NIES-806</strain>
    </source>
</reference>
<dbReference type="Gene3D" id="3.90.550.10">
    <property type="entry name" value="Spore Coat Polysaccharide Biosynthesis Protein SpsA, Chain A"/>
    <property type="match status" value="1"/>
</dbReference>
<keyword evidence="2" id="KW-1185">Reference proteome</keyword>
<dbReference type="EMBL" id="AP018316">
    <property type="protein sequence ID" value="BAZ87872.1"/>
    <property type="molecule type" value="Genomic_DNA"/>
</dbReference>
<protein>
    <recommendedName>
        <fullName evidence="3">Acylneuraminate cytidylyltransferase</fullName>
    </recommendedName>
</protein>
<dbReference type="OrthoDB" id="9805604at2"/>
<organism evidence="1 2">
    <name type="scientific">Dolichospermum compactum NIES-806</name>
    <dbReference type="NCBI Taxonomy" id="1973481"/>
    <lineage>
        <taxon>Bacteria</taxon>
        <taxon>Bacillati</taxon>
        <taxon>Cyanobacteriota</taxon>
        <taxon>Cyanophyceae</taxon>
        <taxon>Nostocales</taxon>
        <taxon>Aphanizomenonaceae</taxon>
        <taxon>Dolichospermum</taxon>
        <taxon>Dolichospermum compactum</taxon>
    </lineage>
</organism>
<dbReference type="InterPro" id="IPR003329">
    <property type="entry name" value="Cytidylyl_trans"/>
</dbReference>
<evidence type="ECO:0000313" key="1">
    <source>
        <dbReference type="EMBL" id="BAZ87872.1"/>
    </source>
</evidence>
<gene>
    <name evidence="1" type="ORF">NIES806_41040</name>
</gene>
<accession>A0A1Z4V8K3</accession>
<dbReference type="Pfam" id="PF02348">
    <property type="entry name" value="CTP_transf_3"/>
    <property type="match status" value="1"/>
</dbReference>
<dbReference type="InterPro" id="IPR029044">
    <property type="entry name" value="Nucleotide-diphossugar_trans"/>
</dbReference>
<dbReference type="PANTHER" id="PTHR21485:SF6">
    <property type="entry name" value="N-ACYLNEURAMINATE CYTIDYLYLTRANSFERASE-RELATED"/>
    <property type="match status" value="1"/>
</dbReference>
<evidence type="ECO:0000313" key="2">
    <source>
        <dbReference type="Proteomes" id="UP000218702"/>
    </source>
</evidence>
<dbReference type="RefSeq" id="WP_096670122.1">
    <property type="nucleotide sequence ID" value="NZ_AP018316.1"/>
</dbReference>
<evidence type="ECO:0008006" key="3">
    <source>
        <dbReference type="Google" id="ProtNLM"/>
    </source>
</evidence>
<dbReference type="AlphaFoldDB" id="A0A1Z4V8K3"/>
<dbReference type="SUPFAM" id="SSF53448">
    <property type="entry name" value="Nucleotide-diphospho-sugar transferases"/>
    <property type="match status" value="1"/>
</dbReference>
<dbReference type="KEGG" id="dcm:NIES806_41040"/>
<dbReference type="GO" id="GO:0008781">
    <property type="term" value="F:N-acylneuraminate cytidylyltransferase activity"/>
    <property type="evidence" value="ECO:0007669"/>
    <property type="project" value="TreeGrafter"/>
</dbReference>
<name>A0A1Z4V8K3_9CYAN</name>
<dbReference type="InterPro" id="IPR050793">
    <property type="entry name" value="CMP-NeuNAc_synthase"/>
</dbReference>
<proteinExistence type="predicted"/>
<dbReference type="Proteomes" id="UP000218702">
    <property type="component" value="Chromosome"/>
</dbReference>
<sequence length="217" mass="24881">MITAIVPVRKGSRRLKNKNISGFANSNLLLYKIDQLKAVKTVSKIVVSSDCDEMLQMASDRGVFIHKRADEYCDEVTKKFGEVVAHICENVTGEHILWATCTSPLVEPHHYIQAINCYLRVLGKDFDSLMSVEELKRYLWDEKGPINYKLGIDHVPSQQLPPLYRVTDGILLAPRLKMIEWKYFHGTSPYLFKMDKRSSIDIDDVYDLACAKAWLDL</sequence>